<sequence length="57" mass="6724">MGCLTMRYSSCGLQGHNKRYHSWICLKAIKNQLAHIMIERWMKRYTGSRQGTTSFDQ</sequence>
<organism evidence="1 2">
    <name type="scientific">Olea europaea subsp. europaea</name>
    <dbReference type="NCBI Taxonomy" id="158383"/>
    <lineage>
        <taxon>Eukaryota</taxon>
        <taxon>Viridiplantae</taxon>
        <taxon>Streptophyta</taxon>
        <taxon>Embryophyta</taxon>
        <taxon>Tracheophyta</taxon>
        <taxon>Spermatophyta</taxon>
        <taxon>Magnoliopsida</taxon>
        <taxon>eudicotyledons</taxon>
        <taxon>Gunneridae</taxon>
        <taxon>Pentapetalae</taxon>
        <taxon>asterids</taxon>
        <taxon>lamiids</taxon>
        <taxon>Lamiales</taxon>
        <taxon>Oleaceae</taxon>
        <taxon>Oleeae</taxon>
        <taxon>Olea</taxon>
    </lineage>
</organism>
<proteinExistence type="predicted"/>
<dbReference type="Gramene" id="OE9A008277T1">
    <property type="protein sequence ID" value="OE9A008277C1"/>
    <property type="gene ID" value="OE9A008277"/>
</dbReference>
<gene>
    <name evidence="1" type="ORF">OLEA9_A008277</name>
</gene>
<reference evidence="1 2" key="1">
    <citation type="submission" date="2019-12" db="EMBL/GenBank/DDBJ databases">
        <authorList>
            <person name="Alioto T."/>
            <person name="Alioto T."/>
            <person name="Gomez Garrido J."/>
        </authorList>
    </citation>
    <scope>NUCLEOTIDE SEQUENCE [LARGE SCALE GENOMIC DNA]</scope>
</reference>
<name>A0A8S0UMC2_OLEEU</name>
<comment type="caution">
    <text evidence="1">The sequence shown here is derived from an EMBL/GenBank/DDBJ whole genome shotgun (WGS) entry which is preliminary data.</text>
</comment>
<dbReference type="Proteomes" id="UP000594638">
    <property type="component" value="Unassembled WGS sequence"/>
</dbReference>
<keyword evidence="2" id="KW-1185">Reference proteome</keyword>
<evidence type="ECO:0000313" key="1">
    <source>
        <dbReference type="EMBL" id="CAA3018807.1"/>
    </source>
</evidence>
<dbReference type="AlphaFoldDB" id="A0A8S0UMC2"/>
<dbReference type="EMBL" id="CACTIH010007939">
    <property type="protein sequence ID" value="CAA3018807.1"/>
    <property type="molecule type" value="Genomic_DNA"/>
</dbReference>
<accession>A0A8S0UMC2</accession>
<protein>
    <submittedName>
        <fullName evidence="1">Uncharacterized protein</fullName>
    </submittedName>
</protein>
<evidence type="ECO:0000313" key="2">
    <source>
        <dbReference type="Proteomes" id="UP000594638"/>
    </source>
</evidence>